<feature type="chain" id="PRO_5047264189" description="6-bladed beta-propeller protein" evidence="1">
    <location>
        <begin position="20"/>
        <end position="492"/>
    </location>
</feature>
<name>A0ABV8W9X1_9FLAO</name>
<organism evidence="2 3">
    <name type="scientific">Flavobacterium quisquiliarum</name>
    <dbReference type="NCBI Taxonomy" id="1834436"/>
    <lineage>
        <taxon>Bacteria</taxon>
        <taxon>Pseudomonadati</taxon>
        <taxon>Bacteroidota</taxon>
        <taxon>Flavobacteriia</taxon>
        <taxon>Flavobacteriales</taxon>
        <taxon>Flavobacteriaceae</taxon>
        <taxon>Flavobacterium</taxon>
    </lineage>
</organism>
<evidence type="ECO:0000256" key="1">
    <source>
        <dbReference type="SAM" id="SignalP"/>
    </source>
</evidence>
<dbReference type="RefSeq" id="WP_179003000.1">
    <property type="nucleotide sequence ID" value="NZ_JBHSCO010000006.1"/>
</dbReference>
<evidence type="ECO:0000313" key="2">
    <source>
        <dbReference type="EMBL" id="MFC4393471.1"/>
    </source>
</evidence>
<accession>A0ABV8W9X1</accession>
<reference evidence="3" key="1">
    <citation type="journal article" date="2019" name="Int. J. Syst. Evol. Microbiol.">
        <title>The Global Catalogue of Microorganisms (GCM) 10K type strain sequencing project: providing services to taxonomists for standard genome sequencing and annotation.</title>
        <authorList>
            <consortium name="The Broad Institute Genomics Platform"/>
            <consortium name="The Broad Institute Genome Sequencing Center for Infectious Disease"/>
            <person name="Wu L."/>
            <person name="Ma J."/>
        </authorList>
    </citation>
    <scope>NUCLEOTIDE SEQUENCE [LARGE SCALE GENOMIC DNA]</scope>
    <source>
        <strain evidence="3">CGMCC 1.15345</strain>
    </source>
</reference>
<keyword evidence="3" id="KW-1185">Reference proteome</keyword>
<comment type="caution">
    <text evidence="2">The sequence shown here is derived from an EMBL/GenBank/DDBJ whole genome shotgun (WGS) entry which is preliminary data.</text>
</comment>
<proteinExistence type="predicted"/>
<keyword evidence="1" id="KW-0732">Signal</keyword>
<gene>
    <name evidence="2" type="ORF">ACFOY0_20940</name>
</gene>
<dbReference type="Proteomes" id="UP001595719">
    <property type="component" value="Unassembled WGS sequence"/>
</dbReference>
<feature type="signal peptide" evidence="1">
    <location>
        <begin position="1"/>
        <end position="19"/>
    </location>
</feature>
<evidence type="ECO:0008006" key="4">
    <source>
        <dbReference type="Google" id="ProtNLM"/>
    </source>
</evidence>
<sequence>MLKKPLLICFLLSSLISFSQEIVKEFDLKLEKKRDFFQIVNESKKEVVLLLNDKEKVTSIRFDETFSIKDSLSFARPERMYEEIIGYSQNENDYFVFWGSKDRKKISSQYFNFTTKESKTNSISLELKKEKVIKELTIKNVFYLITIVKNTSILKLYISDNNGNLIEKTMDLSHLEFKNMYNNPADLYTVLTDESSEPSFQNITNDSPPSLALSAKRYKIYTYSSDEIIFTIDNTANATQILRVNLQNFTSDLKSIAQPKIEKGQYGSLQFKSNSFLIDDKILQLKTNSFVLFVTISDLNGTKIKEYKVLHDQEIDFKNSDFVQESNGIHNQKIIENTEKFLRKIHNFPSISCYKSNGVYYTILGSSVDKTHYSGGMGMGAPGIGMGTVGMVPVFYGTNYTVENLISYKDKIVFYTNCLFDSNFNHVKGEIKSSAFDKVRAFIEENNEIRESVTLLTTSLYKDLILFKHNTNLYLGNYNKKNKKYQIFSFSE</sequence>
<protein>
    <recommendedName>
        <fullName evidence="4">6-bladed beta-propeller protein</fullName>
    </recommendedName>
</protein>
<dbReference type="EMBL" id="JBHSCO010000006">
    <property type="protein sequence ID" value="MFC4393471.1"/>
    <property type="molecule type" value="Genomic_DNA"/>
</dbReference>
<evidence type="ECO:0000313" key="3">
    <source>
        <dbReference type="Proteomes" id="UP001595719"/>
    </source>
</evidence>